<dbReference type="EMBL" id="KI695799">
    <property type="protein sequence ID" value="ETM34290.1"/>
    <property type="molecule type" value="Genomic_DNA"/>
</dbReference>
<reference evidence="1" key="1">
    <citation type="submission" date="2013-11" db="EMBL/GenBank/DDBJ databases">
        <title>The Genome Sequence of Phytophthora parasitica IAC_01/95.</title>
        <authorList>
            <consortium name="The Broad Institute Genomics Platform"/>
            <person name="Russ C."/>
            <person name="Tyler B."/>
            <person name="Panabieres F."/>
            <person name="Shan W."/>
            <person name="Tripathy S."/>
            <person name="Grunwald N."/>
            <person name="Machado M."/>
            <person name="Johnson C.S."/>
            <person name="Arredondo F."/>
            <person name="Hong C."/>
            <person name="Coffey M."/>
            <person name="Young S.K."/>
            <person name="Zeng Q."/>
            <person name="Gargeya S."/>
            <person name="Fitzgerald M."/>
            <person name="Abouelleil A."/>
            <person name="Alvarado L."/>
            <person name="Chapman S.B."/>
            <person name="Gainer-Dewar J."/>
            <person name="Goldberg J."/>
            <person name="Griggs A."/>
            <person name="Gujja S."/>
            <person name="Hansen M."/>
            <person name="Howarth C."/>
            <person name="Imamovic A."/>
            <person name="Ireland A."/>
            <person name="Larimer J."/>
            <person name="McCowan C."/>
            <person name="Murphy C."/>
            <person name="Pearson M."/>
            <person name="Poon T.W."/>
            <person name="Priest M."/>
            <person name="Roberts A."/>
            <person name="Saif S."/>
            <person name="Shea T."/>
            <person name="Sykes S."/>
            <person name="Wortman J."/>
            <person name="Nusbaum C."/>
            <person name="Birren B."/>
        </authorList>
    </citation>
    <scope>NUCLEOTIDE SEQUENCE [LARGE SCALE GENOMIC DNA]</scope>
    <source>
        <strain evidence="1">IAC_01/95</strain>
    </source>
</reference>
<sequence>MQTLMRRKGKVLEAERSPMASYEVITDRPTEVCEFGTLCEVDIASPSGAGADFMQYSMHTRKIDALLHTRTRHCVLELLGIYSEQATSVSYGGNEPLINSRDHWLRVMDPRDYEITARSAPAYILSWKGTSTIRVDGQQHFQLHAFMVRIHVSGEAIGEDRRPVERSHKN</sequence>
<evidence type="ECO:0000313" key="1">
    <source>
        <dbReference type="EMBL" id="ETM34290.1"/>
    </source>
</evidence>
<gene>
    <name evidence="1" type="ORF">L914_18596</name>
</gene>
<dbReference type="AlphaFoldDB" id="W2MDC3"/>
<protein>
    <submittedName>
        <fullName evidence="1">Uncharacterized protein</fullName>
    </submittedName>
</protein>
<accession>W2MDC3</accession>
<name>W2MDC3_PHYNI</name>
<dbReference type="Proteomes" id="UP000054532">
    <property type="component" value="Unassembled WGS sequence"/>
</dbReference>
<proteinExistence type="predicted"/>
<organism evidence="1">
    <name type="scientific">Phytophthora nicotianae</name>
    <name type="common">Potato buckeye rot agent</name>
    <name type="synonym">Phytophthora parasitica</name>
    <dbReference type="NCBI Taxonomy" id="4792"/>
    <lineage>
        <taxon>Eukaryota</taxon>
        <taxon>Sar</taxon>
        <taxon>Stramenopiles</taxon>
        <taxon>Oomycota</taxon>
        <taxon>Peronosporomycetes</taxon>
        <taxon>Peronosporales</taxon>
        <taxon>Peronosporaceae</taxon>
        <taxon>Phytophthora</taxon>
    </lineage>
</organism>
<dbReference type="VEuPathDB" id="FungiDB:PPTG_05448"/>